<name>A0A1I4VVE9_9NEIS</name>
<feature type="transmembrane region" description="Helical" evidence="4">
    <location>
        <begin position="6"/>
        <end position="27"/>
    </location>
</feature>
<keyword evidence="4" id="KW-1133">Transmembrane helix</keyword>
<dbReference type="PANTHER" id="PTHR32089:SF112">
    <property type="entry name" value="LYSOZYME-LIKE PROTEIN-RELATED"/>
    <property type="match status" value="1"/>
</dbReference>
<dbReference type="Pfam" id="PF00015">
    <property type="entry name" value="MCPsignal"/>
    <property type="match status" value="1"/>
</dbReference>
<evidence type="ECO:0000256" key="1">
    <source>
        <dbReference type="ARBA" id="ARBA00023224"/>
    </source>
</evidence>
<keyword evidence="4" id="KW-0472">Membrane</keyword>
<gene>
    <name evidence="6" type="ORF">SAMN05660284_00402</name>
</gene>
<evidence type="ECO:0000313" key="7">
    <source>
        <dbReference type="Proteomes" id="UP000242869"/>
    </source>
</evidence>
<evidence type="ECO:0000256" key="3">
    <source>
        <dbReference type="SAM" id="Coils"/>
    </source>
</evidence>
<dbReference type="GO" id="GO:0007165">
    <property type="term" value="P:signal transduction"/>
    <property type="evidence" value="ECO:0007669"/>
    <property type="project" value="UniProtKB-KW"/>
</dbReference>
<dbReference type="AlphaFoldDB" id="A0A1I4VVE9"/>
<dbReference type="PROSITE" id="PS50111">
    <property type="entry name" value="CHEMOTAXIS_TRANSDUC_2"/>
    <property type="match status" value="1"/>
</dbReference>
<feature type="domain" description="Methyl-accepting transducer" evidence="5">
    <location>
        <begin position="75"/>
        <end position="241"/>
    </location>
</feature>
<reference evidence="7" key="1">
    <citation type="submission" date="2016-10" db="EMBL/GenBank/DDBJ databases">
        <authorList>
            <person name="Varghese N."/>
            <person name="Submissions S."/>
        </authorList>
    </citation>
    <scope>NUCLEOTIDE SEQUENCE [LARGE SCALE GENOMIC DNA]</scope>
    <source>
        <strain evidence="7">DSM 6150</strain>
    </source>
</reference>
<keyword evidence="1 2" id="KW-0807">Transducer</keyword>
<keyword evidence="4" id="KW-0812">Transmembrane</keyword>
<sequence length="261" mass="28483">MDWSVSSFVWLGAGIGLGMIPLAWKLAAQRRDFQHKLDEARRLADALSGHIPAEEAEARLADVRAEAQALRDELLGQAAGHAGALAAALEQAASEGEDRLQQARHEHAQELARLRTTLEAEHASLQQDIESLLGMVRTVERWHDEMQSILTNNRELKQQNDEFSRIIKNVVMLALNASIEAARAGEHGRGFAVVADGVRELALSSSNWAQKYKQNLDKNDLVTTTTFQDMQASGNMIRTAVFGLKAANDKIGTTIIGAGGL</sequence>
<accession>A0A1I4VVE9</accession>
<dbReference type="Gene3D" id="1.10.287.950">
    <property type="entry name" value="Methyl-accepting chemotaxis protein"/>
    <property type="match status" value="1"/>
</dbReference>
<evidence type="ECO:0000256" key="4">
    <source>
        <dbReference type="SAM" id="Phobius"/>
    </source>
</evidence>
<feature type="coiled-coil region" evidence="3">
    <location>
        <begin position="53"/>
        <end position="159"/>
    </location>
</feature>
<evidence type="ECO:0000256" key="2">
    <source>
        <dbReference type="PROSITE-ProRule" id="PRU00284"/>
    </source>
</evidence>
<dbReference type="InterPro" id="IPR004089">
    <property type="entry name" value="MCPsignal_dom"/>
</dbReference>
<dbReference type="GO" id="GO:0016020">
    <property type="term" value="C:membrane"/>
    <property type="evidence" value="ECO:0007669"/>
    <property type="project" value="InterPro"/>
</dbReference>
<dbReference type="PANTHER" id="PTHR32089">
    <property type="entry name" value="METHYL-ACCEPTING CHEMOTAXIS PROTEIN MCPB"/>
    <property type="match status" value="1"/>
</dbReference>
<dbReference type="EMBL" id="FOVE01000002">
    <property type="protein sequence ID" value="SFN05143.1"/>
    <property type="molecule type" value="Genomic_DNA"/>
</dbReference>
<organism evidence="6 7">
    <name type="scientific">Formivibrio citricus</name>
    <dbReference type="NCBI Taxonomy" id="83765"/>
    <lineage>
        <taxon>Bacteria</taxon>
        <taxon>Pseudomonadati</taxon>
        <taxon>Pseudomonadota</taxon>
        <taxon>Betaproteobacteria</taxon>
        <taxon>Neisseriales</taxon>
        <taxon>Chitinibacteraceae</taxon>
        <taxon>Formivibrio</taxon>
    </lineage>
</organism>
<dbReference type="STRING" id="83765.SAMN05660284_00402"/>
<proteinExistence type="predicted"/>
<keyword evidence="7" id="KW-1185">Reference proteome</keyword>
<keyword evidence="3" id="KW-0175">Coiled coil</keyword>
<dbReference type="SUPFAM" id="SSF58104">
    <property type="entry name" value="Methyl-accepting chemotaxis protein (MCP) signaling domain"/>
    <property type="match status" value="1"/>
</dbReference>
<evidence type="ECO:0000259" key="5">
    <source>
        <dbReference type="PROSITE" id="PS50111"/>
    </source>
</evidence>
<dbReference type="Proteomes" id="UP000242869">
    <property type="component" value="Unassembled WGS sequence"/>
</dbReference>
<protein>
    <submittedName>
        <fullName evidence="6">Methyl-accepting chemotaxis protein (MCP) signalling domain-containing protein</fullName>
    </submittedName>
</protein>
<evidence type="ECO:0000313" key="6">
    <source>
        <dbReference type="EMBL" id="SFN05143.1"/>
    </source>
</evidence>